<dbReference type="Proteomes" id="UP000664218">
    <property type="component" value="Unassembled WGS sequence"/>
</dbReference>
<dbReference type="EMBL" id="JAFNJU010000002">
    <property type="protein sequence ID" value="MBO1264003.1"/>
    <property type="molecule type" value="Genomic_DNA"/>
</dbReference>
<sequence length="85" mass="9763">MLDYLLQLSFIGLILLLGIFGIYVFLTMFLSTTPFQKLNRFTILATLLTFFGLIMLRYSLFQSISGAILVLLLIRISYVIYIDAE</sequence>
<proteinExistence type="predicted"/>
<name>A0A939H8M1_9CLOT</name>
<keyword evidence="3" id="KW-1185">Reference proteome</keyword>
<evidence type="ECO:0000256" key="1">
    <source>
        <dbReference type="SAM" id="Phobius"/>
    </source>
</evidence>
<dbReference type="RefSeq" id="WP_207598526.1">
    <property type="nucleotide sequence ID" value="NZ_JAFNJU010000002.1"/>
</dbReference>
<protein>
    <submittedName>
        <fullName evidence="2">Uncharacterized protein</fullName>
    </submittedName>
</protein>
<evidence type="ECO:0000313" key="3">
    <source>
        <dbReference type="Proteomes" id="UP000664218"/>
    </source>
</evidence>
<keyword evidence="1" id="KW-1133">Transmembrane helix</keyword>
<feature type="transmembrane region" description="Helical" evidence="1">
    <location>
        <begin position="64"/>
        <end position="82"/>
    </location>
</feature>
<organism evidence="2 3">
    <name type="scientific">Proteiniclasticum aestuarii</name>
    <dbReference type="NCBI Taxonomy" id="2817862"/>
    <lineage>
        <taxon>Bacteria</taxon>
        <taxon>Bacillati</taxon>
        <taxon>Bacillota</taxon>
        <taxon>Clostridia</taxon>
        <taxon>Eubacteriales</taxon>
        <taxon>Clostridiaceae</taxon>
        <taxon>Proteiniclasticum</taxon>
    </lineage>
</organism>
<accession>A0A939H8M1</accession>
<comment type="caution">
    <text evidence="2">The sequence shown here is derived from an EMBL/GenBank/DDBJ whole genome shotgun (WGS) entry which is preliminary data.</text>
</comment>
<keyword evidence="1" id="KW-0812">Transmembrane</keyword>
<feature type="transmembrane region" description="Helical" evidence="1">
    <location>
        <begin position="38"/>
        <end position="58"/>
    </location>
</feature>
<feature type="transmembrane region" description="Helical" evidence="1">
    <location>
        <begin position="6"/>
        <end position="26"/>
    </location>
</feature>
<keyword evidence="1" id="KW-0472">Membrane</keyword>
<dbReference type="AlphaFoldDB" id="A0A939H8M1"/>
<gene>
    <name evidence="2" type="ORF">J3A84_02965</name>
</gene>
<evidence type="ECO:0000313" key="2">
    <source>
        <dbReference type="EMBL" id="MBO1264003.1"/>
    </source>
</evidence>
<reference evidence="2" key="1">
    <citation type="submission" date="2021-03" db="EMBL/GenBank/DDBJ databases">
        <title>Proteiniclasticum marinus sp. nov., isolated from tidal flat sediment.</title>
        <authorList>
            <person name="Namirimu T."/>
            <person name="Yang J.-A."/>
            <person name="Yang S.-H."/>
            <person name="Kim Y.-J."/>
            <person name="Kwon K.K."/>
        </authorList>
    </citation>
    <scope>NUCLEOTIDE SEQUENCE</scope>
    <source>
        <strain evidence="2">SCR006</strain>
    </source>
</reference>